<reference evidence="1" key="1">
    <citation type="journal article" date="2021" name="PeerJ">
        <title>Extensive microbial diversity within the chicken gut microbiome revealed by metagenomics and culture.</title>
        <authorList>
            <person name="Gilroy R."/>
            <person name="Ravi A."/>
            <person name="Getino M."/>
            <person name="Pursley I."/>
            <person name="Horton D.L."/>
            <person name="Alikhan N.F."/>
            <person name="Baker D."/>
            <person name="Gharbi K."/>
            <person name="Hall N."/>
            <person name="Watson M."/>
            <person name="Adriaenssens E.M."/>
            <person name="Foster-Nyarko E."/>
            <person name="Jarju S."/>
            <person name="Secka A."/>
            <person name="Antonio M."/>
            <person name="Oren A."/>
            <person name="Chaudhuri R.R."/>
            <person name="La Ragione R."/>
            <person name="Hildebrand F."/>
            <person name="Pallen M.J."/>
        </authorList>
    </citation>
    <scope>NUCLEOTIDE SEQUENCE</scope>
    <source>
        <strain evidence="1">ChiGjej1B1-14440</strain>
    </source>
</reference>
<proteinExistence type="predicted"/>
<evidence type="ECO:0000313" key="1">
    <source>
        <dbReference type="EMBL" id="HIX82496.1"/>
    </source>
</evidence>
<organism evidence="1 2">
    <name type="scientific">Candidatus Erysipelatoclostridium merdavium</name>
    <dbReference type="NCBI Taxonomy" id="2838566"/>
    <lineage>
        <taxon>Bacteria</taxon>
        <taxon>Bacillati</taxon>
        <taxon>Bacillota</taxon>
        <taxon>Erysipelotrichia</taxon>
        <taxon>Erysipelotrichales</taxon>
        <taxon>Erysipelotrichales incertae sedis</taxon>
    </lineage>
</organism>
<accession>A0A9D2BNG0</accession>
<dbReference type="EMBL" id="DXET01000247">
    <property type="protein sequence ID" value="HIX82496.1"/>
    <property type="molecule type" value="Genomic_DNA"/>
</dbReference>
<comment type="caution">
    <text evidence="1">The sequence shown here is derived from an EMBL/GenBank/DDBJ whole genome shotgun (WGS) entry which is preliminary data.</text>
</comment>
<gene>
    <name evidence="1" type="ORF">H9980_11100</name>
</gene>
<evidence type="ECO:0000313" key="2">
    <source>
        <dbReference type="Proteomes" id="UP000886724"/>
    </source>
</evidence>
<dbReference type="Proteomes" id="UP000886724">
    <property type="component" value="Unassembled WGS sequence"/>
</dbReference>
<name>A0A9D2BNG0_9FIRM</name>
<sequence>MDSVIPNINHIEELMRFANDKRIIEIVTRDKKQKYKTFQKVCLGKIGQNLQQQSMLNNLFQEFNKSNQINMKNIVKLNNIAKLNKIGLIFDSLNLCATAAGFAVMYMKLNKISNQINEVLSTVKMVNDTQTHYEFKKILSTHSDMLDCRKKNRYYTEEQMRELVDGEYNVLCMLLDVLRKGTAKDTETLLYSIISLSSMFSVSLKYFDEIYYFNNKDLIKGDDIWHSTHDSWVKVYDELISKNVVEKFQDFCMFELSMNTYDCDLFCNNIINTFKEAKESIVDNQDLLIAFDNDELLNSFKEINNNEIKNAIEDLLNDSDILSGKEINDSLKQVGII</sequence>
<reference evidence="1" key="2">
    <citation type="submission" date="2021-04" db="EMBL/GenBank/DDBJ databases">
        <authorList>
            <person name="Gilroy R."/>
        </authorList>
    </citation>
    <scope>NUCLEOTIDE SEQUENCE</scope>
    <source>
        <strain evidence="1">ChiGjej1B1-14440</strain>
    </source>
</reference>
<protein>
    <submittedName>
        <fullName evidence="1">Uncharacterized protein</fullName>
    </submittedName>
</protein>
<dbReference type="AlphaFoldDB" id="A0A9D2BNG0"/>